<organism evidence="2 3">
    <name type="scientific">Hypnocyclicus thermotrophus</name>
    <dbReference type="NCBI Taxonomy" id="1627895"/>
    <lineage>
        <taxon>Bacteria</taxon>
        <taxon>Fusobacteriati</taxon>
        <taxon>Fusobacteriota</taxon>
        <taxon>Fusobacteriia</taxon>
        <taxon>Fusobacteriales</taxon>
        <taxon>Fusobacteriaceae</taxon>
        <taxon>Hypnocyclicus</taxon>
    </lineage>
</organism>
<dbReference type="AlphaFoldDB" id="A0AA46I4U7"/>
<dbReference type="EMBL" id="SOBG01000010">
    <property type="protein sequence ID" value="TDT67414.1"/>
    <property type="molecule type" value="Genomic_DNA"/>
</dbReference>
<keyword evidence="3" id="KW-1185">Reference proteome</keyword>
<dbReference type="RefSeq" id="WP_134113827.1">
    <property type="nucleotide sequence ID" value="NZ_SOBG01000010.1"/>
</dbReference>
<reference evidence="2 3" key="1">
    <citation type="submission" date="2019-03" db="EMBL/GenBank/DDBJ databases">
        <title>Genomic Encyclopedia of Type Strains, Phase IV (KMG-IV): sequencing the most valuable type-strain genomes for metagenomic binning, comparative biology and taxonomic classification.</title>
        <authorList>
            <person name="Goeker M."/>
        </authorList>
    </citation>
    <scope>NUCLEOTIDE SEQUENCE [LARGE SCALE GENOMIC DNA]</scope>
    <source>
        <strain evidence="2 3">DSM 100055</strain>
    </source>
</reference>
<dbReference type="InterPro" id="IPR009875">
    <property type="entry name" value="PilZ_domain"/>
</dbReference>
<sequence length="194" mass="22448">MLNNSNLLILKKEDREILGKIVKNEKQKNKLKIEFVGKGTLPFIQVKDELEVGIPTKDGIYVFNSSVIYFDVIDRYIIIEYPTDIEKTNRRNYERHNIHINLEVIIEGEIYKAISSDIGGGGVGFYTAHNIEKGKTVIMNFQLGKHKYEGILGIIKSEMDTVHKNIKRYGIEYTNLEDDIREDILLKIFELNNN</sequence>
<keyword evidence="2" id="KW-0966">Cell projection</keyword>
<gene>
    <name evidence="2" type="ORF">EV215_1968</name>
</gene>
<proteinExistence type="predicted"/>
<comment type="caution">
    <text evidence="2">The sequence shown here is derived from an EMBL/GenBank/DDBJ whole genome shotgun (WGS) entry which is preliminary data.</text>
</comment>
<keyword evidence="2" id="KW-0969">Cilium</keyword>
<dbReference type="Gene3D" id="2.40.10.220">
    <property type="entry name" value="predicted glycosyltransferase like domains"/>
    <property type="match status" value="1"/>
</dbReference>
<dbReference type="Proteomes" id="UP000294678">
    <property type="component" value="Unassembled WGS sequence"/>
</dbReference>
<name>A0AA46I4U7_9FUSO</name>
<evidence type="ECO:0000259" key="1">
    <source>
        <dbReference type="Pfam" id="PF07238"/>
    </source>
</evidence>
<dbReference type="Pfam" id="PF07238">
    <property type="entry name" value="PilZ"/>
    <property type="match status" value="1"/>
</dbReference>
<accession>A0AA46I4U7</accession>
<evidence type="ECO:0000313" key="3">
    <source>
        <dbReference type="Proteomes" id="UP000294678"/>
    </source>
</evidence>
<evidence type="ECO:0000313" key="2">
    <source>
        <dbReference type="EMBL" id="TDT67414.1"/>
    </source>
</evidence>
<keyword evidence="2" id="KW-0282">Flagellum</keyword>
<dbReference type="GO" id="GO:0035438">
    <property type="term" value="F:cyclic-di-GMP binding"/>
    <property type="evidence" value="ECO:0007669"/>
    <property type="project" value="InterPro"/>
</dbReference>
<feature type="domain" description="PilZ" evidence="1">
    <location>
        <begin position="89"/>
        <end position="186"/>
    </location>
</feature>
<protein>
    <submittedName>
        <fullName evidence="2">C-di-GMP-binding flagellar brake protein YcgR</fullName>
    </submittedName>
</protein>
<dbReference type="SUPFAM" id="SSF141371">
    <property type="entry name" value="PilZ domain-like"/>
    <property type="match status" value="1"/>
</dbReference>